<dbReference type="InterPro" id="IPR014646">
    <property type="entry name" value="Rfa2/RPA32"/>
</dbReference>
<dbReference type="GO" id="GO:0000781">
    <property type="term" value="C:chromosome, telomeric region"/>
    <property type="evidence" value="ECO:0007669"/>
    <property type="project" value="TreeGrafter"/>
</dbReference>
<comment type="similarity">
    <text evidence="2">Belongs to the replication factor A protein 2 family.</text>
</comment>
<comment type="subcellular location">
    <subcellularLocation>
        <location evidence="1">Nucleus</location>
    </subcellularLocation>
</comment>
<feature type="cross-link" description="Glycyl lysine isopeptide (Lys-Gly) (interchain with G-Cter in ubiquitin)" evidence="6">
    <location>
        <position position="51"/>
    </location>
</feature>
<evidence type="ECO:0000313" key="10">
    <source>
        <dbReference type="EMBL" id="PVV01694.1"/>
    </source>
</evidence>
<dbReference type="Gene3D" id="2.40.50.140">
    <property type="entry name" value="Nucleic acid-binding proteins"/>
    <property type="match status" value="1"/>
</dbReference>
<evidence type="ECO:0000256" key="3">
    <source>
        <dbReference type="ARBA" id="ARBA00022705"/>
    </source>
</evidence>
<dbReference type="GO" id="GO:0006289">
    <property type="term" value="P:nucleotide-excision repair"/>
    <property type="evidence" value="ECO:0007669"/>
    <property type="project" value="TreeGrafter"/>
</dbReference>
<dbReference type="EMBL" id="MBFS01001639">
    <property type="protein sequence ID" value="PVV00795.1"/>
    <property type="molecule type" value="Genomic_DNA"/>
</dbReference>
<protein>
    <recommendedName>
        <fullName evidence="8">Replication protein A C-terminal domain-containing protein</fullName>
    </recommendedName>
</protein>
<dbReference type="SUPFAM" id="SSF46785">
    <property type="entry name" value="Winged helix' DNA-binding domain"/>
    <property type="match status" value="1"/>
</dbReference>
<evidence type="ECO:0000256" key="2">
    <source>
        <dbReference type="ARBA" id="ARBA00007815"/>
    </source>
</evidence>
<evidence type="ECO:0000256" key="4">
    <source>
        <dbReference type="ARBA" id="ARBA00023125"/>
    </source>
</evidence>
<dbReference type="InterPro" id="IPR014892">
    <property type="entry name" value="RPA_C"/>
</dbReference>
<dbReference type="STRING" id="133381.A0A2T9Z8C2"/>
<accession>A0A2T9Z8C2</accession>
<evidence type="ECO:0000256" key="7">
    <source>
        <dbReference type="SAM" id="MobiDB-lite"/>
    </source>
</evidence>
<sequence length="284" mass="31306">MYNQPGQNQGYNYNAYGGHQQSMQGGMAYGAGDNYGSGSGGGFTASSQEDKKESFSQQTLRPASIKQLLEINTDNPEPPYTINGEEIKQVTVVAVVRDINVQTTMTQYTVEDGTGAIEVKMWIDQNSPAASELNVPLLSYVKITGDFRVYSDKKHILAHSIKPVTDHNELTYHGLDVIYASLYKDMKNSRSGEGSYSAHSAANTAAPQYKGNESDNIRRVYDYISNAPNSLEGVFINDIQKNIGITISLEQIRSAVNLLIDDGFVYTVMDEDHFFTTNAGYPSY</sequence>
<name>A0A2T9Z8C2_9FUNG</name>
<dbReference type="GO" id="GO:0003697">
    <property type="term" value="F:single-stranded DNA binding"/>
    <property type="evidence" value="ECO:0007669"/>
    <property type="project" value="TreeGrafter"/>
</dbReference>
<keyword evidence="4" id="KW-0238">DNA-binding</keyword>
<evidence type="ECO:0000256" key="6">
    <source>
        <dbReference type="PIRSR" id="PIRSR036949-1"/>
    </source>
</evidence>
<dbReference type="AlphaFoldDB" id="A0A2T9Z8C2"/>
<dbReference type="OrthoDB" id="25571at2759"/>
<keyword evidence="11" id="KW-1185">Reference proteome</keyword>
<evidence type="ECO:0000259" key="8">
    <source>
        <dbReference type="Pfam" id="PF08784"/>
    </source>
</evidence>
<keyword evidence="3" id="KW-0235">DNA replication</keyword>
<dbReference type="InterPro" id="IPR036388">
    <property type="entry name" value="WH-like_DNA-bd_sf"/>
</dbReference>
<dbReference type="SUPFAM" id="SSF50249">
    <property type="entry name" value="Nucleic acid-binding proteins"/>
    <property type="match status" value="1"/>
</dbReference>
<proteinExistence type="inferred from homology"/>
<dbReference type="PANTHER" id="PTHR13989:SF16">
    <property type="entry name" value="REPLICATION PROTEIN A2"/>
    <property type="match status" value="1"/>
</dbReference>
<feature type="region of interest" description="Disordered" evidence="7">
    <location>
        <begin position="40"/>
        <end position="60"/>
    </location>
</feature>
<gene>
    <name evidence="10" type="ORF">BB560_003881</name>
    <name evidence="9" type="ORF">BB560_004812</name>
</gene>
<dbReference type="Gene3D" id="1.10.10.10">
    <property type="entry name" value="Winged helix-like DNA-binding domain superfamily/Winged helix DNA-binding domain"/>
    <property type="match status" value="1"/>
</dbReference>
<comment type="caution">
    <text evidence="9">The sequence shown here is derived from an EMBL/GenBank/DDBJ whole genome shotgun (WGS) entry which is preliminary data.</text>
</comment>
<evidence type="ECO:0000313" key="11">
    <source>
        <dbReference type="Proteomes" id="UP000245609"/>
    </source>
</evidence>
<dbReference type="GO" id="GO:0035861">
    <property type="term" value="C:site of double-strand break"/>
    <property type="evidence" value="ECO:0007669"/>
    <property type="project" value="TreeGrafter"/>
</dbReference>
<dbReference type="EMBL" id="MBFS01000881">
    <property type="protein sequence ID" value="PVV01694.1"/>
    <property type="molecule type" value="Genomic_DNA"/>
</dbReference>
<keyword evidence="5" id="KW-0539">Nucleus</keyword>
<dbReference type="CDD" id="cd04478">
    <property type="entry name" value="RPA2_DBD_D"/>
    <property type="match status" value="1"/>
</dbReference>
<dbReference type="GO" id="GO:0000724">
    <property type="term" value="P:double-strand break repair via homologous recombination"/>
    <property type="evidence" value="ECO:0007669"/>
    <property type="project" value="TreeGrafter"/>
</dbReference>
<dbReference type="InterPro" id="IPR012340">
    <property type="entry name" value="NA-bd_OB-fold"/>
</dbReference>
<dbReference type="PANTHER" id="PTHR13989">
    <property type="entry name" value="REPLICATION PROTEIN A-RELATED"/>
    <property type="match status" value="1"/>
</dbReference>
<reference evidence="9 11" key="1">
    <citation type="journal article" date="2018" name="MBio">
        <title>Comparative Genomics Reveals the Core Gene Toolbox for the Fungus-Insect Symbiosis.</title>
        <authorList>
            <person name="Wang Y."/>
            <person name="Stata M."/>
            <person name="Wang W."/>
            <person name="Stajich J.E."/>
            <person name="White M.M."/>
            <person name="Moncalvo J.M."/>
        </authorList>
    </citation>
    <scope>NUCLEOTIDE SEQUENCE [LARGE SCALE GENOMIC DNA]</scope>
    <source>
        <strain evidence="9 11">SC-DP-2</strain>
    </source>
</reference>
<dbReference type="PIRSF" id="PIRSF036949">
    <property type="entry name" value="RPA32"/>
    <property type="match status" value="1"/>
</dbReference>
<evidence type="ECO:0000256" key="1">
    <source>
        <dbReference type="ARBA" id="ARBA00004123"/>
    </source>
</evidence>
<organism evidence="9 11">
    <name type="scientific">Smittium megazygosporum</name>
    <dbReference type="NCBI Taxonomy" id="133381"/>
    <lineage>
        <taxon>Eukaryota</taxon>
        <taxon>Fungi</taxon>
        <taxon>Fungi incertae sedis</taxon>
        <taxon>Zoopagomycota</taxon>
        <taxon>Kickxellomycotina</taxon>
        <taxon>Harpellomycetes</taxon>
        <taxon>Harpellales</taxon>
        <taxon>Legeriomycetaceae</taxon>
        <taxon>Smittium</taxon>
    </lineage>
</organism>
<evidence type="ECO:0000313" key="9">
    <source>
        <dbReference type="EMBL" id="PVV00795.1"/>
    </source>
</evidence>
<dbReference type="GO" id="GO:0006260">
    <property type="term" value="P:DNA replication"/>
    <property type="evidence" value="ECO:0007669"/>
    <property type="project" value="UniProtKB-KW"/>
</dbReference>
<feature type="cross-link" description="Glycyl lysine isopeptide (Lys-Gly) (interchain with G-Cter in ubiquitin)" evidence="6">
    <location>
        <position position="52"/>
    </location>
</feature>
<dbReference type="InterPro" id="IPR036390">
    <property type="entry name" value="WH_DNA-bd_sf"/>
</dbReference>
<dbReference type="GO" id="GO:0005662">
    <property type="term" value="C:DNA replication factor A complex"/>
    <property type="evidence" value="ECO:0007669"/>
    <property type="project" value="TreeGrafter"/>
</dbReference>
<evidence type="ECO:0000256" key="5">
    <source>
        <dbReference type="ARBA" id="ARBA00023242"/>
    </source>
</evidence>
<feature type="domain" description="Replication protein A C-terminal" evidence="8">
    <location>
        <begin position="189"/>
        <end position="272"/>
    </location>
</feature>
<dbReference type="Proteomes" id="UP000245609">
    <property type="component" value="Unassembled WGS sequence"/>
</dbReference>
<dbReference type="Pfam" id="PF08784">
    <property type="entry name" value="RPA_C"/>
    <property type="match status" value="1"/>
</dbReference>
<dbReference type="InterPro" id="IPR040260">
    <property type="entry name" value="RFA2-like"/>
</dbReference>